<gene>
    <name evidence="6" type="ORF">GWC95_10555</name>
</gene>
<evidence type="ECO:0000256" key="2">
    <source>
        <dbReference type="ARBA" id="ARBA00011901"/>
    </source>
</evidence>
<accession>A0ABW9ZTN1</accession>
<dbReference type="EMBL" id="JAACJS010000012">
    <property type="protein sequence ID" value="NCI50364.1"/>
    <property type="molecule type" value="Genomic_DNA"/>
</dbReference>
<dbReference type="PANTHER" id="PTHR30404">
    <property type="entry name" value="N-ACETYLMURAMOYL-L-ALANINE AMIDASE"/>
    <property type="match status" value="1"/>
</dbReference>
<evidence type="ECO:0000256" key="1">
    <source>
        <dbReference type="ARBA" id="ARBA00001561"/>
    </source>
</evidence>
<sequence length="318" mass="35738">MMIRKFAALFLLSFSLSIPLTRVTAQGKPTPKQPLRKIIIDPGHGGSDHGASGVYSFEKDIALAISLKLDSMLRVEIPDVETYLTRKTDVFDPVTVKAQIANREKGDLFVCIHVNEGGGPQRHREFVGYKEETRYKGKGKNRKAYKVKVKEYRTWTTPNTAKGTETFIYGSDVSNAAKEALSENEDMYLDSVSAKELKDFNPNDPAKMMIINMKLQSYFARSTNLALTIEEEFQKVGRVSREAKQRKKRIWVLQAVAMPAVLVETGFISNPEEEDYLNSQEGQIQICESIVRALKRYKYSLEKQISGTEAPGSARPGS</sequence>
<proteinExistence type="predicted"/>
<evidence type="ECO:0000313" key="6">
    <source>
        <dbReference type="EMBL" id="NCI50364.1"/>
    </source>
</evidence>
<comment type="catalytic activity">
    <reaction evidence="1">
        <text>Hydrolyzes the link between N-acetylmuramoyl residues and L-amino acid residues in certain cell-wall glycopeptides.</text>
        <dbReference type="EC" id="3.5.1.28"/>
    </reaction>
</comment>
<evidence type="ECO:0000256" key="4">
    <source>
        <dbReference type="SAM" id="SignalP"/>
    </source>
</evidence>
<keyword evidence="3" id="KW-0378">Hydrolase</keyword>
<organism evidence="6 7">
    <name type="scientific">Sediminibacterium roseum</name>
    <dbReference type="NCBI Taxonomy" id="1978412"/>
    <lineage>
        <taxon>Bacteria</taxon>
        <taxon>Pseudomonadati</taxon>
        <taxon>Bacteroidota</taxon>
        <taxon>Chitinophagia</taxon>
        <taxon>Chitinophagales</taxon>
        <taxon>Chitinophagaceae</taxon>
        <taxon>Sediminibacterium</taxon>
    </lineage>
</organism>
<dbReference type="EC" id="3.5.1.28" evidence="2"/>
<dbReference type="SMART" id="SM00646">
    <property type="entry name" value="Ami_3"/>
    <property type="match status" value="1"/>
</dbReference>
<feature type="chain" id="PRO_5045224260" description="N-acetylmuramoyl-L-alanine amidase" evidence="4">
    <location>
        <begin position="26"/>
        <end position="318"/>
    </location>
</feature>
<name>A0ABW9ZTN1_9BACT</name>
<dbReference type="InterPro" id="IPR002508">
    <property type="entry name" value="MurNAc-LAA_cat"/>
</dbReference>
<dbReference type="Proteomes" id="UP000753802">
    <property type="component" value="Unassembled WGS sequence"/>
</dbReference>
<dbReference type="PANTHER" id="PTHR30404:SF0">
    <property type="entry name" value="N-ACETYLMURAMOYL-L-ALANINE AMIDASE AMIC"/>
    <property type="match status" value="1"/>
</dbReference>
<dbReference type="RefSeq" id="WP_161818666.1">
    <property type="nucleotide sequence ID" value="NZ_JAACJS010000012.1"/>
</dbReference>
<comment type="caution">
    <text evidence="6">The sequence shown here is derived from an EMBL/GenBank/DDBJ whole genome shotgun (WGS) entry which is preliminary data.</text>
</comment>
<dbReference type="InterPro" id="IPR050695">
    <property type="entry name" value="N-acetylmuramoyl_amidase_3"/>
</dbReference>
<reference evidence="6 7" key="1">
    <citation type="submission" date="2020-01" db="EMBL/GenBank/DDBJ databases">
        <title>Genome analysis.</title>
        <authorList>
            <person name="Wu S."/>
            <person name="Wang G."/>
        </authorList>
    </citation>
    <scope>NUCLEOTIDE SEQUENCE [LARGE SCALE GENOMIC DNA]</scope>
    <source>
        <strain evidence="6 7">SYL130</strain>
    </source>
</reference>
<dbReference type="SUPFAM" id="SSF53187">
    <property type="entry name" value="Zn-dependent exopeptidases"/>
    <property type="match status" value="1"/>
</dbReference>
<dbReference type="Pfam" id="PF01520">
    <property type="entry name" value="Amidase_3"/>
    <property type="match status" value="1"/>
</dbReference>
<keyword evidence="7" id="KW-1185">Reference proteome</keyword>
<evidence type="ECO:0000259" key="5">
    <source>
        <dbReference type="SMART" id="SM00646"/>
    </source>
</evidence>
<dbReference type="CDD" id="cd02696">
    <property type="entry name" value="MurNAc-LAA"/>
    <property type="match status" value="1"/>
</dbReference>
<evidence type="ECO:0000313" key="7">
    <source>
        <dbReference type="Proteomes" id="UP000753802"/>
    </source>
</evidence>
<protein>
    <recommendedName>
        <fullName evidence="2">N-acetylmuramoyl-L-alanine amidase</fullName>
        <ecNumber evidence="2">3.5.1.28</ecNumber>
    </recommendedName>
</protein>
<dbReference type="Gene3D" id="3.40.630.40">
    <property type="entry name" value="Zn-dependent exopeptidases"/>
    <property type="match status" value="1"/>
</dbReference>
<evidence type="ECO:0000256" key="3">
    <source>
        <dbReference type="ARBA" id="ARBA00022801"/>
    </source>
</evidence>
<feature type="signal peptide" evidence="4">
    <location>
        <begin position="1"/>
        <end position="25"/>
    </location>
</feature>
<keyword evidence="4" id="KW-0732">Signal</keyword>
<feature type="domain" description="MurNAc-LAA" evidence="5">
    <location>
        <begin position="98"/>
        <end position="295"/>
    </location>
</feature>